<dbReference type="Gene3D" id="1.10.3680.10">
    <property type="entry name" value="TerB-like"/>
    <property type="match status" value="1"/>
</dbReference>
<name>A0A3D9HXW6_9PROT</name>
<dbReference type="Proteomes" id="UP000256845">
    <property type="component" value="Unassembled WGS sequence"/>
</dbReference>
<keyword evidence="2" id="KW-1185">Reference proteome</keyword>
<proteinExistence type="predicted"/>
<sequence>MLNKHQSLVYCMVVMSAADSDMTDVELMTMQQIVSFLPVFTGYDPGDLADDAGKCAEVLLDEDGFDKALDLIRESLPVSLRETAYALAVEVAAADLHAGEEELNLLQMIRHKLDIDRLIAAGIERGARARYSVS</sequence>
<evidence type="ECO:0008006" key="3">
    <source>
        <dbReference type="Google" id="ProtNLM"/>
    </source>
</evidence>
<dbReference type="AlphaFoldDB" id="A0A3D9HXW6"/>
<organism evidence="1 2">
    <name type="scientific">Aestuariispira insulae</name>
    <dbReference type="NCBI Taxonomy" id="1461337"/>
    <lineage>
        <taxon>Bacteria</taxon>
        <taxon>Pseudomonadati</taxon>
        <taxon>Pseudomonadota</taxon>
        <taxon>Alphaproteobacteria</taxon>
        <taxon>Rhodospirillales</taxon>
        <taxon>Kiloniellaceae</taxon>
        <taxon>Aestuariispira</taxon>
    </lineage>
</organism>
<gene>
    <name evidence="1" type="ORF">DFP90_1011150</name>
</gene>
<accession>A0A3D9HXW6</accession>
<evidence type="ECO:0000313" key="1">
    <source>
        <dbReference type="EMBL" id="RED54347.1"/>
    </source>
</evidence>
<dbReference type="EMBL" id="QRDW01000001">
    <property type="protein sequence ID" value="RED54347.1"/>
    <property type="molecule type" value="Genomic_DNA"/>
</dbReference>
<comment type="caution">
    <text evidence="1">The sequence shown here is derived from an EMBL/GenBank/DDBJ whole genome shotgun (WGS) entry which is preliminary data.</text>
</comment>
<dbReference type="OrthoDB" id="8448017at2"/>
<dbReference type="RefSeq" id="WP_115935411.1">
    <property type="nucleotide sequence ID" value="NZ_QRDW01000001.1"/>
</dbReference>
<dbReference type="InterPro" id="IPR029024">
    <property type="entry name" value="TerB-like"/>
</dbReference>
<evidence type="ECO:0000313" key="2">
    <source>
        <dbReference type="Proteomes" id="UP000256845"/>
    </source>
</evidence>
<dbReference type="SUPFAM" id="SSF158682">
    <property type="entry name" value="TerB-like"/>
    <property type="match status" value="1"/>
</dbReference>
<protein>
    <recommendedName>
        <fullName evidence="3">Tellurite resistance protein TerB</fullName>
    </recommendedName>
</protein>
<reference evidence="1 2" key="1">
    <citation type="submission" date="2018-07" db="EMBL/GenBank/DDBJ databases">
        <title>Genomic Encyclopedia of Type Strains, Phase III (KMG-III): the genomes of soil and plant-associated and newly described type strains.</title>
        <authorList>
            <person name="Whitman W."/>
        </authorList>
    </citation>
    <scope>NUCLEOTIDE SEQUENCE [LARGE SCALE GENOMIC DNA]</scope>
    <source>
        <strain evidence="1 2">CECT 8488</strain>
    </source>
</reference>
<dbReference type="CDD" id="cd07176">
    <property type="entry name" value="terB"/>
    <property type="match status" value="1"/>
</dbReference>